<dbReference type="PROSITE" id="PS50893">
    <property type="entry name" value="ABC_TRANSPORTER_2"/>
    <property type="match status" value="2"/>
</dbReference>
<evidence type="ECO:0000256" key="2">
    <source>
        <dbReference type="ARBA" id="ARBA00022741"/>
    </source>
</evidence>
<evidence type="ECO:0000313" key="5">
    <source>
        <dbReference type="EMBL" id="MYZ49392.1"/>
    </source>
</evidence>
<comment type="similarity">
    <text evidence="1">Belongs to the ABC transporter superfamily.</text>
</comment>
<dbReference type="PANTHER" id="PTHR43790:SF4">
    <property type="entry name" value="GUANOSINE IMPORT ATP-BINDING PROTEIN NUPO"/>
    <property type="match status" value="1"/>
</dbReference>
<protein>
    <submittedName>
        <fullName evidence="5">ABC transporter ATP-binding protein</fullName>
    </submittedName>
</protein>
<proteinExistence type="inferred from homology"/>
<dbReference type="InterPro" id="IPR050107">
    <property type="entry name" value="ABC_carbohydrate_import_ATPase"/>
</dbReference>
<dbReference type="InterPro" id="IPR003439">
    <property type="entry name" value="ABC_transporter-like_ATP-bd"/>
</dbReference>
<keyword evidence="6" id="KW-1185">Reference proteome</keyword>
<dbReference type="EMBL" id="SPKJ01000072">
    <property type="protein sequence ID" value="MYZ49392.1"/>
    <property type="molecule type" value="Genomic_DNA"/>
</dbReference>
<feature type="domain" description="ABC transporter" evidence="4">
    <location>
        <begin position="17"/>
        <end position="248"/>
    </location>
</feature>
<dbReference type="GO" id="GO:0016887">
    <property type="term" value="F:ATP hydrolysis activity"/>
    <property type="evidence" value="ECO:0007669"/>
    <property type="project" value="InterPro"/>
</dbReference>
<name>A0A964T8P0_9HYPH</name>
<comment type="caution">
    <text evidence="5">The sequence shown here is derived from an EMBL/GenBank/DDBJ whole genome shotgun (WGS) entry which is preliminary data.</text>
</comment>
<organism evidence="5 6">
    <name type="scientific">Propylenella binzhouense</name>
    <dbReference type="NCBI Taxonomy" id="2555902"/>
    <lineage>
        <taxon>Bacteria</taxon>
        <taxon>Pseudomonadati</taxon>
        <taxon>Pseudomonadota</taxon>
        <taxon>Alphaproteobacteria</taxon>
        <taxon>Hyphomicrobiales</taxon>
        <taxon>Propylenellaceae</taxon>
        <taxon>Propylenella</taxon>
    </lineage>
</organism>
<evidence type="ECO:0000256" key="3">
    <source>
        <dbReference type="ARBA" id="ARBA00022840"/>
    </source>
</evidence>
<dbReference type="Pfam" id="PF00005">
    <property type="entry name" value="ABC_tran"/>
    <property type="match status" value="2"/>
</dbReference>
<dbReference type="InterPro" id="IPR027417">
    <property type="entry name" value="P-loop_NTPase"/>
</dbReference>
<keyword evidence="2" id="KW-0547">Nucleotide-binding</keyword>
<evidence type="ECO:0000256" key="1">
    <source>
        <dbReference type="ARBA" id="ARBA00005417"/>
    </source>
</evidence>
<dbReference type="InterPro" id="IPR003593">
    <property type="entry name" value="AAA+_ATPase"/>
</dbReference>
<dbReference type="SUPFAM" id="SSF52540">
    <property type="entry name" value="P-loop containing nucleoside triphosphate hydrolases"/>
    <property type="match status" value="2"/>
</dbReference>
<dbReference type="InterPro" id="IPR017871">
    <property type="entry name" value="ABC_transporter-like_CS"/>
</dbReference>
<accession>A0A964T8P0</accession>
<evidence type="ECO:0000259" key="4">
    <source>
        <dbReference type="PROSITE" id="PS50893"/>
    </source>
</evidence>
<dbReference type="Proteomes" id="UP000773614">
    <property type="component" value="Unassembled WGS sequence"/>
</dbReference>
<dbReference type="RefSeq" id="WP_161141733.1">
    <property type="nucleotide sequence ID" value="NZ_SPKJ01000072.1"/>
</dbReference>
<dbReference type="Gene3D" id="3.40.50.300">
    <property type="entry name" value="P-loop containing nucleotide triphosphate hydrolases"/>
    <property type="match status" value="2"/>
</dbReference>
<keyword evidence="3 5" id="KW-0067">ATP-binding</keyword>
<dbReference type="OrthoDB" id="9805029at2"/>
<evidence type="ECO:0000313" key="6">
    <source>
        <dbReference type="Proteomes" id="UP000773614"/>
    </source>
</evidence>
<dbReference type="AlphaFoldDB" id="A0A964T8P0"/>
<dbReference type="PANTHER" id="PTHR43790">
    <property type="entry name" value="CARBOHYDRATE TRANSPORT ATP-BINDING PROTEIN MG119-RELATED"/>
    <property type="match status" value="1"/>
</dbReference>
<gene>
    <name evidence="5" type="ORF">E4O86_16910</name>
</gene>
<sequence length="527" mass="55790">MDVAPPGRAVSDSPPLLETAGLTKRFGSLTACDAIDLRIASGEIHALLGENGAGKSTLVKMLYGALAPDAGEIRWRGEAVSIASPAAARRLGIGMVFQHFSLFEALTVGENIALALPKKAVTHGLDGTIRTVSRQYGLPLDPHARIADLSVGERQRVEIVRCLLQEPRLIIMDEPTSVLTPQESEVLFETLKRLSQEGVAILYITHRLVEVVEIASRATILRRGRVVGTADPRAESARTLAGMMVGSDIGAVDKPEARMTGAERLRLQGLTLAADRPFGIGLQDVTLGVRSGEIVAIAGVAGNGQQELFDAISGERLAASDDAILIEGRPVGRKGVNERRRLGAAFVPEERLGHGAVASFRLSDNVVLTRHATRDAIARHGLIDKKAATDVEGRVAERFDVRRASPDPRASSLSGGNLQKFVVGREIDRAPTLLVVSQPTWGVDAGAARIIRGALIGLAEAGAAILVISQDLDEIFEVADRIAVMSDGRLSEAFPAGSLSPERIGLLMGGVHHQHDGTSDGEAGHAA</sequence>
<dbReference type="SMART" id="SM00382">
    <property type="entry name" value="AAA"/>
    <property type="match status" value="1"/>
</dbReference>
<feature type="domain" description="ABC transporter" evidence="4">
    <location>
        <begin position="265"/>
        <end position="512"/>
    </location>
</feature>
<dbReference type="CDD" id="cd03216">
    <property type="entry name" value="ABC_Carb_Monos_I"/>
    <property type="match status" value="1"/>
</dbReference>
<dbReference type="PROSITE" id="PS00211">
    <property type="entry name" value="ABC_TRANSPORTER_1"/>
    <property type="match status" value="2"/>
</dbReference>
<reference evidence="5" key="1">
    <citation type="submission" date="2019-03" db="EMBL/GenBank/DDBJ databases">
        <title>Afifella sp. nov., isolated from activated sludge.</title>
        <authorList>
            <person name="Li Q."/>
            <person name="Liu Y."/>
        </authorList>
    </citation>
    <scope>NUCLEOTIDE SEQUENCE</scope>
    <source>
        <strain evidence="5">L72</strain>
    </source>
</reference>
<dbReference type="GO" id="GO:0005524">
    <property type="term" value="F:ATP binding"/>
    <property type="evidence" value="ECO:0007669"/>
    <property type="project" value="UniProtKB-KW"/>
</dbReference>
<dbReference type="CDD" id="cd03215">
    <property type="entry name" value="ABC_Carb_Monos_II"/>
    <property type="match status" value="1"/>
</dbReference>